<proteinExistence type="predicted"/>
<evidence type="ECO:0000313" key="2">
    <source>
        <dbReference type="Proteomes" id="UP000244060"/>
    </source>
</evidence>
<gene>
    <name evidence="1" type="ORF">C8J28_12262</name>
</gene>
<protein>
    <recommendedName>
        <fullName evidence="3">Transposase</fullName>
    </recommendedName>
</protein>
<dbReference type="AlphaFoldDB" id="A0A2T5JTD4"/>
<comment type="caution">
    <text evidence="1">The sequence shown here is derived from an EMBL/GenBank/DDBJ whole genome shotgun (WGS) entry which is preliminary data.</text>
</comment>
<dbReference type="RefSeq" id="WP_235841348.1">
    <property type="nucleotide sequence ID" value="NZ_QAOT01000022.1"/>
</dbReference>
<dbReference type="Proteomes" id="UP000244060">
    <property type="component" value="Unassembled WGS sequence"/>
</dbReference>
<name>A0A2T5JTD4_9RHOB</name>
<evidence type="ECO:0000313" key="1">
    <source>
        <dbReference type="EMBL" id="PTR13432.1"/>
    </source>
</evidence>
<organism evidence="1 2">
    <name type="scientific">Cereibacter azotoformans</name>
    <dbReference type="NCBI Taxonomy" id="43057"/>
    <lineage>
        <taxon>Bacteria</taxon>
        <taxon>Pseudomonadati</taxon>
        <taxon>Pseudomonadota</taxon>
        <taxon>Alphaproteobacteria</taxon>
        <taxon>Rhodobacterales</taxon>
        <taxon>Paracoccaceae</taxon>
        <taxon>Cereibacter</taxon>
    </lineage>
</organism>
<accession>A0A2T5JTD4</accession>
<sequence length="168" mass="18835">MLEETVDARLTRFVWLRQFEAGSDWAAANRLLDRLAWLQDLPLTVDLLAGVPATRVSSLRRQGERHFADGMRDVPERRRLAILAVCVVEWQSALADAVVETHDRIVGQLYRSAERLCDAKVADAKTATRDTLKSFAEVTSIPAYLHSPECKPVLRRGFSFSGRGTLQA</sequence>
<keyword evidence="2" id="KW-1185">Reference proteome</keyword>
<evidence type="ECO:0008006" key="3">
    <source>
        <dbReference type="Google" id="ProtNLM"/>
    </source>
</evidence>
<dbReference type="EMBL" id="QAOT01000022">
    <property type="protein sequence ID" value="PTR13432.1"/>
    <property type="molecule type" value="Genomic_DNA"/>
</dbReference>
<reference evidence="1 2" key="1">
    <citation type="submission" date="2018-04" db="EMBL/GenBank/DDBJ databases">
        <title>Genomic Encyclopedia of Type Strains, Phase III (KMG-III): the genomes of soil and plant-associated and newly described type strains.</title>
        <authorList>
            <person name="Whitman W."/>
        </authorList>
    </citation>
    <scope>NUCLEOTIDE SEQUENCE [LARGE SCALE GENOMIC DNA]</scope>
    <source>
        <strain evidence="1 2">KA25</strain>
    </source>
</reference>